<keyword evidence="1" id="KW-0472">Membrane</keyword>
<dbReference type="PANTHER" id="PTHR34851">
    <property type="entry name" value="PROTEIN CBG05235-RELATED"/>
    <property type="match status" value="1"/>
</dbReference>
<reference evidence="3" key="1">
    <citation type="submission" date="2016-11" db="UniProtKB">
        <authorList>
            <consortium name="WormBaseParasite"/>
        </authorList>
    </citation>
    <scope>IDENTIFICATION</scope>
</reference>
<dbReference type="PANTHER" id="PTHR34851:SF5">
    <property type="entry name" value="MARVEL DOMAIN-CONTAINING PROTEIN"/>
    <property type="match status" value="1"/>
</dbReference>
<protein>
    <submittedName>
        <fullName evidence="3">MARVEL domain-containing protein</fullName>
    </submittedName>
</protein>
<name>A0A1I8AIC1_9BILA</name>
<evidence type="ECO:0000313" key="2">
    <source>
        <dbReference type="Proteomes" id="UP000095287"/>
    </source>
</evidence>
<dbReference type="WBParaSite" id="L893_g5902.t1">
    <property type="protein sequence ID" value="L893_g5902.t1"/>
    <property type="gene ID" value="L893_g5902"/>
</dbReference>
<evidence type="ECO:0000313" key="3">
    <source>
        <dbReference type="WBParaSite" id="L893_g5902.t1"/>
    </source>
</evidence>
<organism evidence="2 3">
    <name type="scientific">Steinernema glaseri</name>
    <dbReference type="NCBI Taxonomy" id="37863"/>
    <lineage>
        <taxon>Eukaryota</taxon>
        <taxon>Metazoa</taxon>
        <taxon>Ecdysozoa</taxon>
        <taxon>Nematoda</taxon>
        <taxon>Chromadorea</taxon>
        <taxon>Rhabditida</taxon>
        <taxon>Tylenchina</taxon>
        <taxon>Panagrolaimomorpha</taxon>
        <taxon>Strongyloidoidea</taxon>
        <taxon>Steinernematidae</taxon>
        <taxon>Steinernema</taxon>
    </lineage>
</organism>
<feature type="transmembrane region" description="Helical" evidence="1">
    <location>
        <begin position="216"/>
        <end position="237"/>
    </location>
</feature>
<feature type="transmembrane region" description="Helical" evidence="1">
    <location>
        <begin position="149"/>
        <end position="167"/>
    </location>
</feature>
<keyword evidence="2" id="KW-1185">Reference proteome</keyword>
<proteinExistence type="predicted"/>
<feature type="transmembrane region" description="Helical" evidence="1">
    <location>
        <begin position="173"/>
        <end position="195"/>
    </location>
</feature>
<evidence type="ECO:0000256" key="1">
    <source>
        <dbReference type="SAM" id="Phobius"/>
    </source>
</evidence>
<feature type="transmembrane region" description="Helical" evidence="1">
    <location>
        <begin position="257"/>
        <end position="282"/>
    </location>
</feature>
<keyword evidence="1" id="KW-0812">Transmembrane</keyword>
<dbReference type="AlphaFoldDB" id="A0A1I8AIC1"/>
<sequence length="305" mass="34310">MTLFRLQTRPASSIALESVTGLRVFLIPLINCVSTDGSTSPLVRDSRDYGYLFRRARSLLARFQLARLVSNTRSTWLRVAANAVTWPPKFVIQPLNPFTHSLNAFVEHKLKTILLSPADSVAIVNMDAYYNPEYQCCCGSMHVKTGTMVIAVISFVTGVFSVLYTLTAPGESAFFASFSVATAIIEVVFACLVIHGIKSGKAKMLMPFMAYQVFNLLQIAVLFVISFIGIFYAQWIIDNFEPYFHFDLDPKDKEHEVTIIRIAMICMVVGCLFAFFISIWFLRVVQKCYRYLLAQCSATASFMNV</sequence>
<keyword evidence="1" id="KW-1133">Transmembrane helix</keyword>
<dbReference type="Proteomes" id="UP000095287">
    <property type="component" value="Unplaced"/>
</dbReference>
<accession>A0A1I8AIC1</accession>